<dbReference type="Gramene" id="AET1Gv20423400.9">
    <property type="protein sequence ID" value="AET1Gv20423400.9"/>
    <property type="gene ID" value="AET1Gv20423400"/>
</dbReference>
<evidence type="ECO:0000256" key="1">
    <source>
        <dbReference type="SAM" id="MobiDB-lite"/>
    </source>
</evidence>
<reference evidence="2" key="4">
    <citation type="submission" date="2019-03" db="UniProtKB">
        <authorList>
            <consortium name="EnsemblPlants"/>
        </authorList>
    </citation>
    <scope>IDENTIFICATION</scope>
</reference>
<dbReference type="EnsemblPlants" id="AET1Gv20423400.10">
    <property type="protein sequence ID" value="AET1Gv20423400.10"/>
    <property type="gene ID" value="AET1Gv20423400"/>
</dbReference>
<reference evidence="3" key="2">
    <citation type="journal article" date="2017" name="Nat. Plants">
        <title>The Aegilops tauschii genome reveals multiple impacts of transposons.</title>
        <authorList>
            <person name="Zhao G."/>
            <person name="Zou C."/>
            <person name="Li K."/>
            <person name="Wang K."/>
            <person name="Li T."/>
            <person name="Gao L."/>
            <person name="Zhang X."/>
            <person name="Wang H."/>
            <person name="Yang Z."/>
            <person name="Liu X."/>
            <person name="Jiang W."/>
            <person name="Mao L."/>
            <person name="Kong X."/>
            <person name="Jiao Y."/>
            <person name="Jia J."/>
        </authorList>
    </citation>
    <scope>NUCLEOTIDE SEQUENCE [LARGE SCALE GENOMIC DNA]</scope>
    <source>
        <strain evidence="3">cv. AL8/78</strain>
    </source>
</reference>
<name>A0A452YIA7_AEGTS</name>
<evidence type="ECO:0000313" key="3">
    <source>
        <dbReference type="Proteomes" id="UP000015105"/>
    </source>
</evidence>
<accession>A0A452YIA7</accession>
<dbReference type="AlphaFoldDB" id="A0A452YIA7"/>
<dbReference type="Gramene" id="AET1Gv20423400.10">
    <property type="protein sequence ID" value="AET1Gv20423400.10"/>
    <property type="gene ID" value="AET1Gv20423400"/>
</dbReference>
<evidence type="ECO:0000313" key="2">
    <source>
        <dbReference type="EnsemblPlants" id="AET1Gv20423400.10"/>
    </source>
</evidence>
<dbReference type="Proteomes" id="UP000015105">
    <property type="component" value="Chromosome 1D"/>
</dbReference>
<reference evidence="2" key="3">
    <citation type="journal article" date="2017" name="Nature">
        <title>Genome sequence of the progenitor of the wheat D genome Aegilops tauschii.</title>
        <authorList>
            <person name="Luo M.C."/>
            <person name="Gu Y.Q."/>
            <person name="Puiu D."/>
            <person name="Wang H."/>
            <person name="Twardziok S.O."/>
            <person name="Deal K.R."/>
            <person name="Huo N."/>
            <person name="Zhu T."/>
            <person name="Wang L."/>
            <person name="Wang Y."/>
            <person name="McGuire P.E."/>
            <person name="Liu S."/>
            <person name="Long H."/>
            <person name="Ramasamy R.K."/>
            <person name="Rodriguez J.C."/>
            <person name="Van S.L."/>
            <person name="Yuan L."/>
            <person name="Wang Z."/>
            <person name="Xia Z."/>
            <person name="Xiao L."/>
            <person name="Anderson O.D."/>
            <person name="Ouyang S."/>
            <person name="Liang Y."/>
            <person name="Zimin A.V."/>
            <person name="Pertea G."/>
            <person name="Qi P."/>
            <person name="Bennetzen J.L."/>
            <person name="Dai X."/>
            <person name="Dawson M.W."/>
            <person name="Muller H.G."/>
            <person name="Kugler K."/>
            <person name="Rivarola-Duarte L."/>
            <person name="Spannagl M."/>
            <person name="Mayer K.F.X."/>
            <person name="Lu F.H."/>
            <person name="Bevan M.W."/>
            <person name="Leroy P."/>
            <person name="Li P."/>
            <person name="You F.M."/>
            <person name="Sun Q."/>
            <person name="Liu Z."/>
            <person name="Lyons E."/>
            <person name="Wicker T."/>
            <person name="Salzberg S.L."/>
            <person name="Devos K.M."/>
            <person name="Dvorak J."/>
        </authorList>
    </citation>
    <scope>NUCLEOTIDE SEQUENCE [LARGE SCALE GENOMIC DNA]</scope>
    <source>
        <strain evidence="2">cv. AL8/78</strain>
    </source>
</reference>
<protein>
    <submittedName>
        <fullName evidence="2">Uncharacterized protein</fullName>
    </submittedName>
</protein>
<organism evidence="2 3">
    <name type="scientific">Aegilops tauschii subsp. strangulata</name>
    <name type="common">Goatgrass</name>
    <dbReference type="NCBI Taxonomy" id="200361"/>
    <lineage>
        <taxon>Eukaryota</taxon>
        <taxon>Viridiplantae</taxon>
        <taxon>Streptophyta</taxon>
        <taxon>Embryophyta</taxon>
        <taxon>Tracheophyta</taxon>
        <taxon>Spermatophyta</taxon>
        <taxon>Magnoliopsida</taxon>
        <taxon>Liliopsida</taxon>
        <taxon>Poales</taxon>
        <taxon>Poaceae</taxon>
        <taxon>BOP clade</taxon>
        <taxon>Pooideae</taxon>
        <taxon>Triticodae</taxon>
        <taxon>Triticeae</taxon>
        <taxon>Triticinae</taxon>
        <taxon>Aegilops</taxon>
    </lineage>
</organism>
<proteinExistence type="predicted"/>
<sequence>SLSYNHVAVRKLPFVAPYRCRGAAQASFPTAPRSSSLVTATACYSPPPPLMLLGRIWHWWVGARARGRDGEGQKKERPDGGARGRGSYRW</sequence>
<reference evidence="2" key="5">
    <citation type="journal article" date="2021" name="G3 (Bethesda)">
        <title>Aegilops tauschii genome assembly Aet v5.0 features greater sequence contiguity and improved annotation.</title>
        <authorList>
            <person name="Wang L."/>
            <person name="Zhu T."/>
            <person name="Rodriguez J.C."/>
            <person name="Deal K.R."/>
            <person name="Dubcovsky J."/>
            <person name="McGuire P.E."/>
            <person name="Lux T."/>
            <person name="Spannagl M."/>
            <person name="Mayer K.F.X."/>
            <person name="Baldrich P."/>
            <person name="Meyers B.C."/>
            <person name="Huo N."/>
            <person name="Gu Y.Q."/>
            <person name="Zhou H."/>
            <person name="Devos K.M."/>
            <person name="Bennetzen J.L."/>
            <person name="Unver T."/>
            <person name="Budak H."/>
            <person name="Gulick P.J."/>
            <person name="Galiba G."/>
            <person name="Kalapos B."/>
            <person name="Nelson D.R."/>
            <person name="Li P."/>
            <person name="You F.M."/>
            <person name="Luo M.C."/>
            <person name="Dvorak J."/>
        </authorList>
    </citation>
    <scope>NUCLEOTIDE SEQUENCE [LARGE SCALE GENOMIC DNA]</scope>
    <source>
        <strain evidence="2">cv. AL8/78</strain>
    </source>
</reference>
<dbReference type="EnsemblPlants" id="AET1Gv20423400.9">
    <property type="protein sequence ID" value="AET1Gv20423400.9"/>
    <property type="gene ID" value="AET1Gv20423400"/>
</dbReference>
<keyword evidence="3" id="KW-1185">Reference proteome</keyword>
<feature type="compositionally biased region" description="Basic and acidic residues" evidence="1">
    <location>
        <begin position="66"/>
        <end position="82"/>
    </location>
</feature>
<feature type="region of interest" description="Disordered" evidence="1">
    <location>
        <begin position="66"/>
        <end position="90"/>
    </location>
</feature>
<reference evidence="3" key="1">
    <citation type="journal article" date="2014" name="Science">
        <title>Ancient hybridizations among the ancestral genomes of bread wheat.</title>
        <authorList>
            <consortium name="International Wheat Genome Sequencing Consortium,"/>
            <person name="Marcussen T."/>
            <person name="Sandve S.R."/>
            <person name="Heier L."/>
            <person name="Spannagl M."/>
            <person name="Pfeifer M."/>
            <person name="Jakobsen K.S."/>
            <person name="Wulff B.B."/>
            <person name="Steuernagel B."/>
            <person name="Mayer K.F."/>
            <person name="Olsen O.A."/>
        </authorList>
    </citation>
    <scope>NUCLEOTIDE SEQUENCE [LARGE SCALE GENOMIC DNA]</scope>
    <source>
        <strain evidence="3">cv. AL8/78</strain>
    </source>
</reference>